<evidence type="ECO:0000313" key="16">
    <source>
        <dbReference type="EMBL" id="RTJ94443.1"/>
    </source>
</evidence>
<keyword evidence="4 13" id="KW-1003">Cell membrane</keyword>
<dbReference type="HAMAP" id="MF_00548">
    <property type="entry name" value="ZupT"/>
    <property type="match status" value="1"/>
</dbReference>
<comment type="similarity">
    <text evidence="2 13">Belongs to the ZIP transporter (TC 2.A.5) family. ZupT subfamily.</text>
</comment>
<evidence type="ECO:0000313" key="14">
    <source>
        <dbReference type="EMBL" id="ECZ5738793.1"/>
    </source>
</evidence>
<keyword evidence="7 13" id="KW-0862">Zinc</keyword>
<feature type="transmembrane region" description="Helical" evidence="13">
    <location>
        <begin position="237"/>
        <end position="259"/>
    </location>
</feature>
<feature type="binding site" description="M1 metal binding site" evidence="13">
    <location>
        <position position="186"/>
    </location>
    <ligand>
        <name>Zn(2+)</name>
        <dbReference type="ChEBI" id="CHEBI:29105"/>
    </ligand>
</feature>
<evidence type="ECO:0000256" key="10">
    <source>
        <dbReference type="ARBA" id="ARBA00023004"/>
    </source>
</evidence>
<dbReference type="NCBIfam" id="NF003243">
    <property type="entry name" value="PRK04201.1"/>
    <property type="match status" value="1"/>
</dbReference>
<reference evidence="16 18" key="2">
    <citation type="journal article" date="2019" name="Appl. Environ. Microbiol.">
        <title>Population genetics and characterization of Campylobacter jejuni isolates in western jackdaws and game birds in Finland.</title>
        <authorList>
            <person name="Kovanen S."/>
            <person name="Rossi M."/>
            <person name="Pohja-Mykra M."/>
            <person name="Nieminen T."/>
            <person name="Raunio-Saarnisto M."/>
            <person name="Sauvala M."/>
            <person name="Fredriksson-Ahomaa M."/>
            <person name="Hanninen M.L."/>
            <person name="Kivisto R."/>
        </authorList>
    </citation>
    <scope>NUCLEOTIDE SEQUENCE [LARGE SCALE GENOMIC DNA]</scope>
    <source>
        <strain evidence="16 18">CB296</strain>
    </source>
</reference>
<comment type="subcellular location">
    <subcellularLocation>
        <location evidence="1 13">Cell membrane</location>
        <topology evidence="1 13">Multi-pass membrane protein</topology>
    </subcellularLocation>
</comment>
<dbReference type="InterPro" id="IPR023498">
    <property type="entry name" value="Zn_transptr_ZupT"/>
</dbReference>
<evidence type="ECO:0000256" key="11">
    <source>
        <dbReference type="ARBA" id="ARBA00023065"/>
    </source>
</evidence>
<dbReference type="Pfam" id="PF02535">
    <property type="entry name" value="Zip"/>
    <property type="match status" value="2"/>
</dbReference>
<evidence type="ECO:0000256" key="7">
    <source>
        <dbReference type="ARBA" id="ARBA00022833"/>
    </source>
</evidence>
<feature type="binding site" description="M2 metal binding site" evidence="13">
    <location>
        <position position="219"/>
    </location>
    <ligand>
        <name>Fe(2+)</name>
        <dbReference type="ChEBI" id="CHEBI:29033"/>
    </ligand>
</feature>
<sequence>MQFTFEQIFIAMLLTLFAGFSTAIGSIIAFFSRKDDLRVLSLGLGFSAGVMIYISFMEILPTALKDFKNHYDSHWAELLGLACFFGGILISLLIDKLIPEDVNPHEPKEDLSELKICPLPQKGQNPPKFHPGEKLHQINTKALKRTGIFTALAIAIHNFPEGFATFISSLDNLTLGIAIAIAVAIHNIPEGLAVSLPIYHATGDKKKAFIYSALSGFAEPLGAFVGALILLPFIGDLTLAISFAVIAGIMVFISLDELLPAAKTYDKAHDSLYGLILGMAIMALSLNLLGQ</sequence>
<protein>
    <recommendedName>
        <fullName evidence="13">Zinc transporter ZupT</fullName>
    </recommendedName>
</protein>
<dbReference type="RefSeq" id="WP_002861047.1">
    <property type="nucleotide sequence ID" value="NZ_JAQBSB010000003.1"/>
</dbReference>
<dbReference type="Proteomes" id="UP000287237">
    <property type="component" value="Unassembled WGS sequence"/>
</dbReference>
<feature type="transmembrane region" description="Helical" evidence="13">
    <location>
        <begin position="208"/>
        <end position="231"/>
    </location>
</feature>
<dbReference type="EMBL" id="NAAF01000002">
    <property type="protein sequence ID" value="OSY78627.1"/>
    <property type="molecule type" value="Genomic_DNA"/>
</dbReference>
<keyword evidence="12 13" id="KW-0472">Membrane</keyword>
<evidence type="ECO:0000313" key="15">
    <source>
        <dbReference type="EMBL" id="OSY78627.1"/>
    </source>
</evidence>
<dbReference type="Proteomes" id="UP000421425">
    <property type="component" value="Unassembled WGS sequence"/>
</dbReference>
<keyword evidence="11 13" id="KW-0406">Ion transport</keyword>
<dbReference type="EMBL" id="AALHBX010000028">
    <property type="protein sequence ID" value="ECZ5738793.1"/>
    <property type="molecule type" value="Genomic_DNA"/>
</dbReference>
<keyword evidence="10" id="KW-0408">Iron</keyword>
<dbReference type="GO" id="GO:0005385">
    <property type="term" value="F:zinc ion transmembrane transporter activity"/>
    <property type="evidence" value="ECO:0007669"/>
    <property type="project" value="UniProtKB-UniRule"/>
</dbReference>
<dbReference type="EMBL" id="PRCK01000016">
    <property type="protein sequence ID" value="RTJ94443.1"/>
    <property type="molecule type" value="Genomic_DNA"/>
</dbReference>
<reference evidence="15 17" key="1">
    <citation type="submission" date="2017-03" db="EMBL/GenBank/DDBJ databases">
        <title>Characterization of Campylobacter jejuni water isolates.</title>
        <authorList>
            <person name="Nilsson A."/>
            <person name="Skarp A."/>
            <person name="Johansson C."/>
            <person name="Kaden R."/>
            <person name="Engstrand L."/>
            <person name="Rautelin H."/>
        </authorList>
    </citation>
    <scope>NUCLEOTIDE SEQUENCE [LARGE SCALE GENOMIC DNA]</scope>
    <source>
        <strain evidence="15 17">VA12</strain>
    </source>
</reference>
<feature type="binding site" description="M2 metal binding site" evidence="13">
    <location>
        <position position="190"/>
    </location>
    <ligand>
        <name>Fe(2+)</name>
        <dbReference type="ChEBI" id="CHEBI:29033"/>
    </ligand>
</feature>
<comment type="function">
    <text evidence="13">Mediates zinc uptake. May also transport other divalent cations.</text>
</comment>
<evidence type="ECO:0000256" key="4">
    <source>
        <dbReference type="ARBA" id="ARBA00022475"/>
    </source>
</evidence>
<name>A0A1E7NKK2_CAMJU</name>
<keyword evidence="3 13" id="KW-0813">Transport</keyword>
<dbReference type="PANTHER" id="PTHR11040:SF205">
    <property type="entry name" value="ZINC TRANSPORTER ZUPT"/>
    <property type="match status" value="1"/>
</dbReference>
<feature type="binding site" description="M2 metal binding site" evidence="13">
    <location>
        <position position="158"/>
    </location>
    <ligand>
        <name>Fe(2+)</name>
        <dbReference type="ChEBI" id="CHEBI:29033"/>
    </ligand>
</feature>
<dbReference type="Proteomes" id="UP000194235">
    <property type="component" value="Unassembled WGS sequence"/>
</dbReference>
<evidence type="ECO:0000256" key="13">
    <source>
        <dbReference type="HAMAP-Rule" id="MF_00548"/>
    </source>
</evidence>
<dbReference type="GO" id="GO:0046872">
    <property type="term" value="F:metal ion binding"/>
    <property type="evidence" value="ECO:0007669"/>
    <property type="project" value="UniProtKB-KW"/>
</dbReference>
<feature type="transmembrane region" description="Helical" evidence="13">
    <location>
        <begin position="75"/>
        <end position="94"/>
    </location>
</feature>
<evidence type="ECO:0000256" key="5">
    <source>
        <dbReference type="ARBA" id="ARBA00022692"/>
    </source>
</evidence>
<comment type="catalytic activity">
    <reaction evidence="13">
        <text>Zn(2+)(in) = Zn(2+)(out)</text>
        <dbReference type="Rhea" id="RHEA:29351"/>
        <dbReference type="ChEBI" id="CHEBI:29105"/>
    </reaction>
</comment>
<feature type="binding site" description="M1 metal binding site" evidence="13">
    <location>
        <position position="190"/>
    </location>
    <ligand>
        <name>Zn(2+)</name>
        <dbReference type="ChEBI" id="CHEBI:29105"/>
    </ligand>
</feature>
<evidence type="ECO:0000256" key="9">
    <source>
        <dbReference type="ARBA" id="ARBA00022989"/>
    </source>
</evidence>
<keyword evidence="5 13" id="KW-0812">Transmembrane</keyword>
<reference evidence="14 19" key="3">
    <citation type="submission" date="2019-10" db="EMBL/GenBank/DDBJ databases">
        <authorList>
            <consortium name="PulseNet: The National Subtyping Network for Foodborne Disease Surveillance"/>
            <person name="Tarr C.L."/>
            <person name="Trees E."/>
            <person name="Katz L.S."/>
            <person name="Carleton-Romer H.A."/>
            <person name="Stroika S."/>
            <person name="Kucerova Z."/>
            <person name="Roache K.F."/>
            <person name="Sabol A.L."/>
            <person name="Besser J."/>
            <person name="Gerner-Smidt P."/>
        </authorList>
    </citation>
    <scope>NUCLEOTIDE SEQUENCE [LARGE SCALE GENOMIC DNA]</scope>
    <source>
        <strain evidence="14 19">PNUSAC012091</strain>
    </source>
</reference>
<dbReference type="PANTHER" id="PTHR11040">
    <property type="entry name" value="ZINC/IRON TRANSPORTER"/>
    <property type="match status" value="1"/>
</dbReference>
<feature type="transmembrane region" description="Helical" evidence="13">
    <location>
        <begin position="7"/>
        <end position="31"/>
    </location>
</feature>
<keyword evidence="6" id="KW-0479">Metal-binding</keyword>
<gene>
    <name evidence="13 14" type="primary">zupT</name>
    <name evidence="15" type="ORF">B5Y32_01555</name>
    <name evidence="16" type="ORF">C3H42_09140</name>
    <name evidence="14" type="ORF">F8Y55_09335</name>
</gene>
<feature type="transmembrane region" description="Helical" evidence="13">
    <location>
        <begin position="37"/>
        <end position="54"/>
    </location>
</feature>
<evidence type="ECO:0000256" key="6">
    <source>
        <dbReference type="ARBA" id="ARBA00022723"/>
    </source>
</evidence>
<evidence type="ECO:0000256" key="8">
    <source>
        <dbReference type="ARBA" id="ARBA00022906"/>
    </source>
</evidence>
<evidence type="ECO:0000256" key="3">
    <source>
        <dbReference type="ARBA" id="ARBA00022448"/>
    </source>
</evidence>
<feature type="binding site" description="M2 metal binding site" evidence="13">
    <location>
        <position position="161"/>
    </location>
    <ligand>
        <name>Fe(2+)</name>
        <dbReference type="ChEBI" id="CHEBI:29033"/>
    </ligand>
</feature>
<comment type="caution">
    <text evidence="14">The sequence shown here is derived from an EMBL/GenBank/DDBJ whole genome shotgun (WGS) entry which is preliminary data.</text>
</comment>
<accession>A0A1E7NKK2</accession>
<feature type="binding site" description="M2 metal binding site" evidence="13">
    <location>
        <position position="187"/>
    </location>
    <ligand>
        <name>Fe(2+)</name>
        <dbReference type="ChEBI" id="CHEBI:29033"/>
    </ligand>
</feature>
<dbReference type="AlphaFoldDB" id="A0A1E7NKK2"/>
<dbReference type="GO" id="GO:0005886">
    <property type="term" value="C:plasma membrane"/>
    <property type="evidence" value="ECO:0007669"/>
    <property type="project" value="UniProtKB-SubCell"/>
</dbReference>
<proteinExistence type="inferred from homology"/>
<evidence type="ECO:0000313" key="18">
    <source>
        <dbReference type="Proteomes" id="UP000287237"/>
    </source>
</evidence>
<evidence type="ECO:0000313" key="19">
    <source>
        <dbReference type="Proteomes" id="UP000421425"/>
    </source>
</evidence>
<evidence type="ECO:0000313" key="17">
    <source>
        <dbReference type="Proteomes" id="UP000194235"/>
    </source>
</evidence>
<keyword evidence="9 13" id="KW-1133">Transmembrane helix</keyword>
<feature type="transmembrane region" description="Helical" evidence="13">
    <location>
        <begin position="271"/>
        <end position="290"/>
    </location>
</feature>
<feature type="transmembrane region" description="Helical" evidence="13">
    <location>
        <begin position="173"/>
        <end position="196"/>
    </location>
</feature>
<feature type="binding site" description="M1 metal binding site" evidence="13">
    <location>
        <position position="161"/>
    </location>
    <ligand>
        <name>Zn(2+)</name>
        <dbReference type="ChEBI" id="CHEBI:29105"/>
    </ligand>
</feature>
<evidence type="ECO:0000256" key="2">
    <source>
        <dbReference type="ARBA" id="ARBA00009703"/>
    </source>
</evidence>
<evidence type="ECO:0000256" key="12">
    <source>
        <dbReference type="ARBA" id="ARBA00023136"/>
    </source>
</evidence>
<organism evidence="14 19">
    <name type="scientific">Campylobacter jejuni</name>
    <dbReference type="NCBI Taxonomy" id="197"/>
    <lineage>
        <taxon>Bacteria</taxon>
        <taxon>Pseudomonadati</taxon>
        <taxon>Campylobacterota</taxon>
        <taxon>Epsilonproteobacteria</taxon>
        <taxon>Campylobacterales</taxon>
        <taxon>Campylobacteraceae</taxon>
        <taxon>Campylobacter</taxon>
    </lineage>
</organism>
<keyword evidence="8 13" id="KW-0864">Zinc transport</keyword>
<dbReference type="InterPro" id="IPR003689">
    <property type="entry name" value="ZIP"/>
</dbReference>
<evidence type="ECO:0000256" key="1">
    <source>
        <dbReference type="ARBA" id="ARBA00004651"/>
    </source>
</evidence>